<dbReference type="Gene3D" id="1.10.1670.10">
    <property type="entry name" value="Helix-hairpin-Helix base-excision DNA repair enzymes (C-terminal)"/>
    <property type="match status" value="1"/>
</dbReference>
<dbReference type="InterPro" id="IPR023170">
    <property type="entry name" value="HhH_base_excis_C"/>
</dbReference>
<gene>
    <name evidence="7" type="ORF">Tsubulata_040272</name>
</gene>
<comment type="cofactor">
    <cofactor evidence="1">
        <name>[4Fe-4S] cluster</name>
        <dbReference type="ChEBI" id="CHEBI:49883"/>
    </cofactor>
</comment>
<name>A0A9Q0FXW5_9ROSI</name>
<dbReference type="PANTHER" id="PTHR46213:SF16">
    <property type="entry name" value="HHH-GPD DOMAIN-CONTAINING PROTEIN"/>
    <property type="match status" value="1"/>
</dbReference>
<evidence type="ECO:0000313" key="7">
    <source>
        <dbReference type="EMBL" id="KAJ4839725.1"/>
    </source>
</evidence>
<dbReference type="Proteomes" id="UP001141552">
    <property type="component" value="Unassembled WGS sequence"/>
</dbReference>
<dbReference type="AlphaFoldDB" id="A0A9Q0FXW5"/>
<reference evidence="7" key="2">
    <citation type="journal article" date="2023" name="Plants (Basel)">
        <title>Annotation of the Turnera subulata (Passifloraceae) Draft Genome Reveals the S-Locus Evolved after the Divergence of Turneroideae from Passifloroideae in a Stepwise Manner.</title>
        <authorList>
            <person name="Henning P.M."/>
            <person name="Roalson E.H."/>
            <person name="Mir W."/>
            <person name="McCubbin A.G."/>
            <person name="Shore J.S."/>
        </authorList>
    </citation>
    <scope>NUCLEOTIDE SEQUENCE</scope>
    <source>
        <strain evidence="7">F60SS</strain>
    </source>
</reference>
<comment type="caution">
    <text evidence="7">The sequence shown here is derived from an EMBL/GenBank/DDBJ whole genome shotgun (WGS) entry which is preliminary data.</text>
</comment>
<evidence type="ECO:0000256" key="2">
    <source>
        <dbReference type="ARBA" id="ARBA00022723"/>
    </source>
</evidence>
<sequence length="671" mass="76765">MQDPRTSVTTLHHSECSKPTESETSISTPLSKQSLKRPNDDEDGSKRTPKKIKRKRHRPKVLIDVELKKLPKQKSKSTTEKPKQKRKYVRKNISSKTESQSSIIDPPKAQESFATKDGHEISITTSTSNEDYSRVVTKLEVKGDKRYKEWNGSVLDSIVGVFLTQNVQDYLSSKVYMKLVARFPKEIEEPAIINGPEFVRSNTMPYFVTDPECDLEKPNDSILMKYNASKDISDLSGSDLTSMVAKPVTEKMIREVKRKMKNNQVEVPKSHWDSLRKKYSRPRSRNQSDSVDWDAVRQVPLDEFAKLIQDRGQHFQIGGKIQEFLNDLHKQHGNLDLEWLRYAPPEDVKLYLMMVNGLGPKSVECIRLLALKHVAFPVDTNVGRIAVRLGWVPLQTLPGDLQFHLLEDAKLSLTWPSSKADPIPSENNVVSSTCKPNILLANNVLASKPTMRMEEPYIEFPNSPEPGYEHDIEDIPQYVEHDIEDIPPCLSHGLEILGSDDVPIVRLVDESMTGKDDDSCRALVQFSSENSAPFLNRKLKYRNNLRTEHQVFTEVKLAGNLFFLLYGHQVFADDETSYKPLIVRRSTLWNLDKRMVYFGNTVTSIYRASDKEDIESMSWNGYICVKGFDCKTKEPKDLSLRFHCPPGLDVKKRRPRAKKVKKMKEDGDKKT</sequence>
<keyword evidence="2" id="KW-0479">Metal-binding</keyword>
<dbReference type="PANTHER" id="PTHR46213">
    <property type="entry name" value="TRANSCRIPTIONAL ACTIVATOR DEMETER"/>
    <property type="match status" value="1"/>
</dbReference>
<feature type="region of interest" description="Disordered" evidence="5">
    <location>
        <begin position="264"/>
        <end position="291"/>
    </location>
</feature>
<dbReference type="InterPro" id="IPR044811">
    <property type="entry name" value="DME/ROS1"/>
</dbReference>
<evidence type="ECO:0000256" key="5">
    <source>
        <dbReference type="SAM" id="MobiDB-lite"/>
    </source>
</evidence>
<evidence type="ECO:0000256" key="1">
    <source>
        <dbReference type="ARBA" id="ARBA00001966"/>
    </source>
</evidence>
<dbReference type="GO" id="GO:0006281">
    <property type="term" value="P:DNA repair"/>
    <property type="evidence" value="ECO:0007669"/>
    <property type="project" value="InterPro"/>
</dbReference>
<dbReference type="Pfam" id="PF15628">
    <property type="entry name" value="RRM_DME"/>
    <property type="match status" value="1"/>
</dbReference>
<dbReference type="Gene3D" id="1.10.340.30">
    <property type="entry name" value="Hypothetical protein, domain 2"/>
    <property type="match status" value="1"/>
</dbReference>
<dbReference type="GO" id="GO:0051536">
    <property type="term" value="F:iron-sulfur cluster binding"/>
    <property type="evidence" value="ECO:0007669"/>
    <property type="project" value="UniProtKB-KW"/>
</dbReference>
<feature type="domain" description="Demeter RRM-fold" evidence="6">
    <location>
        <begin position="568"/>
        <end position="645"/>
    </location>
</feature>
<dbReference type="GO" id="GO:0046872">
    <property type="term" value="F:metal ion binding"/>
    <property type="evidence" value="ECO:0007669"/>
    <property type="project" value="UniProtKB-KW"/>
</dbReference>
<feature type="region of interest" description="Disordered" evidence="5">
    <location>
        <begin position="1"/>
        <end position="109"/>
    </location>
</feature>
<organism evidence="7 8">
    <name type="scientific">Turnera subulata</name>
    <dbReference type="NCBI Taxonomy" id="218843"/>
    <lineage>
        <taxon>Eukaryota</taxon>
        <taxon>Viridiplantae</taxon>
        <taxon>Streptophyta</taxon>
        <taxon>Embryophyta</taxon>
        <taxon>Tracheophyta</taxon>
        <taxon>Spermatophyta</taxon>
        <taxon>Magnoliopsida</taxon>
        <taxon>eudicotyledons</taxon>
        <taxon>Gunneridae</taxon>
        <taxon>Pentapetalae</taxon>
        <taxon>rosids</taxon>
        <taxon>fabids</taxon>
        <taxon>Malpighiales</taxon>
        <taxon>Passifloraceae</taxon>
        <taxon>Turnera</taxon>
    </lineage>
</organism>
<evidence type="ECO:0000313" key="8">
    <source>
        <dbReference type="Proteomes" id="UP001141552"/>
    </source>
</evidence>
<keyword evidence="8" id="KW-1185">Reference proteome</keyword>
<dbReference type="EMBL" id="JAKUCV010003214">
    <property type="protein sequence ID" value="KAJ4839725.1"/>
    <property type="molecule type" value="Genomic_DNA"/>
</dbReference>
<dbReference type="InterPro" id="IPR011257">
    <property type="entry name" value="DNA_glycosylase"/>
</dbReference>
<proteinExistence type="predicted"/>
<feature type="compositionally biased region" description="Basic and acidic residues" evidence="5">
    <location>
        <begin position="12"/>
        <end position="21"/>
    </location>
</feature>
<feature type="compositionally biased region" description="Polar residues" evidence="5">
    <location>
        <begin position="1"/>
        <end position="11"/>
    </location>
</feature>
<evidence type="ECO:0000259" key="6">
    <source>
        <dbReference type="Pfam" id="PF15628"/>
    </source>
</evidence>
<reference evidence="7" key="1">
    <citation type="submission" date="2022-02" db="EMBL/GenBank/DDBJ databases">
        <authorList>
            <person name="Henning P.M."/>
            <person name="McCubbin A.G."/>
            <person name="Shore J.S."/>
        </authorList>
    </citation>
    <scope>NUCLEOTIDE SEQUENCE</scope>
    <source>
        <strain evidence="7">F60SS</strain>
        <tissue evidence="7">Leaves</tissue>
    </source>
</reference>
<dbReference type="GO" id="GO:0141166">
    <property type="term" value="P:chromosomal 5-methylcytosine DNA demethylation pathway"/>
    <property type="evidence" value="ECO:0007669"/>
    <property type="project" value="InterPro"/>
</dbReference>
<keyword evidence="3" id="KW-0408">Iron</keyword>
<dbReference type="GO" id="GO:0019104">
    <property type="term" value="F:DNA N-glycosylase activity"/>
    <property type="evidence" value="ECO:0007669"/>
    <property type="project" value="InterPro"/>
</dbReference>
<dbReference type="SUPFAM" id="SSF48150">
    <property type="entry name" value="DNA-glycosylase"/>
    <property type="match status" value="1"/>
</dbReference>
<evidence type="ECO:0000256" key="4">
    <source>
        <dbReference type="ARBA" id="ARBA00023014"/>
    </source>
</evidence>
<dbReference type="InterPro" id="IPR028925">
    <property type="entry name" value="RRM_DME"/>
</dbReference>
<accession>A0A9Q0FXW5</accession>
<feature type="compositionally biased region" description="Basic residues" evidence="5">
    <location>
        <begin position="651"/>
        <end position="662"/>
    </location>
</feature>
<evidence type="ECO:0000256" key="3">
    <source>
        <dbReference type="ARBA" id="ARBA00023004"/>
    </source>
</evidence>
<dbReference type="OrthoDB" id="5607at2759"/>
<feature type="compositionally biased region" description="Polar residues" evidence="5">
    <location>
        <begin position="92"/>
        <end position="103"/>
    </location>
</feature>
<dbReference type="GO" id="GO:0035514">
    <property type="term" value="F:DNA demethylase activity"/>
    <property type="evidence" value="ECO:0007669"/>
    <property type="project" value="InterPro"/>
</dbReference>
<keyword evidence="4" id="KW-0411">Iron-sulfur</keyword>
<protein>
    <recommendedName>
        <fullName evidence="6">Demeter RRM-fold domain-containing protein</fullName>
    </recommendedName>
</protein>
<feature type="compositionally biased region" description="Polar residues" evidence="5">
    <location>
        <begin position="22"/>
        <end position="33"/>
    </location>
</feature>
<feature type="compositionally biased region" description="Basic residues" evidence="5">
    <location>
        <begin position="47"/>
        <end position="60"/>
    </location>
</feature>
<feature type="region of interest" description="Disordered" evidence="5">
    <location>
        <begin position="649"/>
        <end position="671"/>
    </location>
</feature>